<organism evidence="1">
    <name type="scientific">viral metagenome</name>
    <dbReference type="NCBI Taxonomy" id="1070528"/>
    <lineage>
        <taxon>unclassified sequences</taxon>
        <taxon>metagenomes</taxon>
        <taxon>organismal metagenomes</taxon>
    </lineage>
</organism>
<dbReference type="AlphaFoldDB" id="A0A6H1ZB71"/>
<dbReference type="EMBL" id="MT144594">
    <property type="protein sequence ID" value="QJH93967.1"/>
    <property type="molecule type" value="Genomic_DNA"/>
</dbReference>
<name>A0A6H1ZB71_9ZZZZ</name>
<reference evidence="1" key="1">
    <citation type="submission" date="2020-03" db="EMBL/GenBank/DDBJ databases">
        <title>The deep terrestrial virosphere.</title>
        <authorList>
            <person name="Holmfeldt K."/>
            <person name="Nilsson E."/>
            <person name="Simone D."/>
            <person name="Lopez-Fernandez M."/>
            <person name="Wu X."/>
            <person name="de Brujin I."/>
            <person name="Lundin D."/>
            <person name="Andersson A."/>
            <person name="Bertilsson S."/>
            <person name="Dopson M."/>
        </authorList>
    </citation>
    <scope>NUCLEOTIDE SEQUENCE</scope>
    <source>
        <strain evidence="3">MM171A00166</strain>
        <strain evidence="5">MM415A00140</strain>
        <strain evidence="2">MM415B00227</strain>
        <strain evidence="1">TM448A00134</strain>
        <strain evidence="4">TM448B00166</strain>
    </source>
</reference>
<dbReference type="EMBL" id="MT141570">
    <property type="protein sequence ID" value="QJA67365.1"/>
    <property type="molecule type" value="Genomic_DNA"/>
</dbReference>
<evidence type="ECO:0000313" key="5">
    <source>
        <dbReference type="EMBL" id="QJI05299.1"/>
    </source>
</evidence>
<gene>
    <name evidence="3" type="ORF">MM171A00166_0026</name>
    <name evidence="5" type="ORF">MM415A00140_0049</name>
    <name evidence="2" type="ORF">MM415B00227_0027</name>
    <name evidence="1" type="ORF">TM448A00134_0015</name>
    <name evidence="4" type="ORF">TM448B00166_0011</name>
</gene>
<dbReference type="EMBL" id="MT143979">
    <property type="protein sequence ID" value="QJA44681.1"/>
    <property type="molecule type" value="Genomic_DNA"/>
</dbReference>
<protein>
    <submittedName>
        <fullName evidence="1">Uncharacterized protein</fullName>
    </submittedName>
</protein>
<evidence type="ECO:0000313" key="4">
    <source>
        <dbReference type="EMBL" id="QJH93967.1"/>
    </source>
</evidence>
<accession>A0A6H1ZB71</accession>
<dbReference type="EMBL" id="MT143701">
    <property type="protein sequence ID" value="QJB00783.1"/>
    <property type="molecule type" value="Genomic_DNA"/>
</dbReference>
<proteinExistence type="predicted"/>
<sequence>MKDHRIDQEQKAEYERRPFIEDATLEQFRARAANYPAGSVHYWATGKVYGPPQDKRTET</sequence>
<evidence type="ECO:0000313" key="3">
    <source>
        <dbReference type="EMBL" id="QJB00783.1"/>
    </source>
</evidence>
<evidence type="ECO:0000313" key="2">
    <source>
        <dbReference type="EMBL" id="QJA67365.1"/>
    </source>
</evidence>
<dbReference type="EMBL" id="MT145197">
    <property type="protein sequence ID" value="QJI05299.1"/>
    <property type="molecule type" value="Genomic_DNA"/>
</dbReference>
<evidence type="ECO:0000313" key="1">
    <source>
        <dbReference type="EMBL" id="QJA44681.1"/>
    </source>
</evidence>